<dbReference type="Pfam" id="PF17862">
    <property type="entry name" value="AAA_lid_3"/>
    <property type="match status" value="1"/>
</dbReference>
<dbReference type="Proteomes" id="UP000036987">
    <property type="component" value="Unassembled WGS sequence"/>
</dbReference>
<keyword evidence="4" id="KW-0067">ATP-binding</keyword>
<dbReference type="InterPro" id="IPR003960">
    <property type="entry name" value="ATPase_AAA_CS"/>
</dbReference>
<dbReference type="Pfam" id="PF00004">
    <property type="entry name" value="AAA"/>
    <property type="match status" value="1"/>
</dbReference>
<name>A0A0K9PJ40_ZOSMR</name>
<dbReference type="FunFam" id="3.40.50.300:FF:001025">
    <property type="entry name" value="ATPase family, AAA domain-containing 2B"/>
    <property type="match status" value="1"/>
</dbReference>
<dbReference type="AlphaFoldDB" id="A0A0K9PJ40"/>
<evidence type="ECO:0000256" key="3">
    <source>
        <dbReference type="ARBA" id="ARBA00022787"/>
    </source>
</evidence>
<dbReference type="Gene3D" id="3.40.50.300">
    <property type="entry name" value="P-loop containing nucleotide triphosphate hydrolases"/>
    <property type="match status" value="1"/>
</dbReference>
<evidence type="ECO:0000256" key="7">
    <source>
        <dbReference type="SAM" id="MobiDB-lite"/>
    </source>
</evidence>
<organism evidence="9 10">
    <name type="scientific">Zostera marina</name>
    <name type="common">Eelgrass</name>
    <dbReference type="NCBI Taxonomy" id="29655"/>
    <lineage>
        <taxon>Eukaryota</taxon>
        <taxon>Viridiplantae</taxon>
        <taxon>Streptophyta</taxon>
        <taxon>Embryophyta</taxon>
        <taxon>Tracheophyta</taxon>
        <taxon>Spermatophyta</taxon>
        <taxon>Magnoliopsida</taxon>
        <taxon>Liliopsida</taxon>
        <taxon>Zosteraceae</taxon>
        <taxon>Zostera</taxon>
    </lineage>
</organism>
<dbReference type="SUPFAM" id="SSF52540">
    <property type="entry name" value="P-loop containing nucleoside triphosphate hydrolases"/>
    <property type="match status" value="1"/>
</dbReference>
<evidence type="ECO:0000256" key="1">
    <source>
        <dbReference type="ARBA" id="ARBA00004572"/>
    </source>
</evidence>
<feature type="compositionally biased region" description="Basic and acidic residues" evidence="7">
    <location>
        <begin position="83"/>
        <end position="95"/>
    </location>
</feature>
<dbReference type="GO" id="GO:0016887">
    <property type="term" value="F:ATP hydrolysis activity"/>
    <property type="evidence" value="ECO:0007669"/>
    <property type="project" value="InterPro"/>
</dbReference>
<evidence type="ECO:0000256" key="6">
    <source>
        <dbReference type="ARBA" id="ARBA00023128"/>
    </source>
</evidence>
<dbReference type="SMART" id="SM00382">
    <property type="entry name" value="AAA"/>
    <property type="match status" value="1"/>
</dbReference>
<feature type="region of interest" description="Disordered" evidence="7">
    <location>
        <begin position="83"/>
        <end position="108"/>
    </location>
</feature>
<evidence type="ECO:0000256" key="5">
    <source>
        <dbReference type="ARBA" id="ARBA00023054"/>
    </source>
</evidence>
<dbReference type="InterPro" id="IPR003593">
    <property type="entry name" value="AAA+_ATPase"/>
</dbReference>
<dbReference type="Gene3D" id="1.10.8.60">
    <property type="match status" value="1"/>
</dbReference>
<comment type="subcellular location">
    <subcellularLocation>
        <location evidence="1">Mitochondrion outer membrane</location>
        <topology evidence="1">Single-pass membrane protein</topology>
    </subcellularLocation>
</comment>
<proteinExistence type="predicted"/>
<reference evidence="10" key="1">
    <citation type="journal article" date="2016" name="Nature">
        <title>The genome of the seagrass Zostera marina reveals angiosperm adaptation to the sea.</title>
        <authorList>
            <person name="Olsen J.L."/>
            <person name="Rouze P."/>
            <person name="Verhelst B."/>
            <person name="Lin Y.-C."/>
            <person name="Bayer T."/>
            <person name="Collen J."/>
            <person name="Dattolo E."/>
            <person name="De Paoli E."/>
            <person name="Dittami S."/>
            <person name="Maumus F."/>
            <person name="Michel G."/>
            <person name="Kersting A."/>
            <person name="Lauritano C."/>
            <person name="Lohaus R."/>
            <person name="Toepel M."/>
            <person name="Tonon T."/>
            <person name="Vanneste K."/>
            <person name="Amirebrahimi M."/>
            <person name="Brakel J."/>
            <person name="Bostroem C."/>
            <person name="Chovatia M."/>
            <person name="Grimwood J."/>
            <person name="Jenkins J.W."/>
            <person name="Jueterbock A."/>
            <person name="Mraz A."/>
            <person name="Stam W.T."/>
            <person name="Tice H."/>
            <person name="Bornberg-Bauer E."/>
            <person name="Green P.J."/>
            <person name="Pearson G.A."/>
            <person name="Procaccini G."/>
            <person name="Duarte C.M."/>
            <person name="Schmutz J."/>
            <person name="Reusch T.B.H."/>
            <person name="Van de Peer Y."/>
        </authorList>
    </citation>
    <scope>NUCLEOTIDE SEQUENCE [LARGE SCALE GENOMIC DNA]</scope>
    <source>
        <strain evidence="10">cv. Finnish</strain>
    </source>
</reference>
<dbReference type="OrthoDB" id="10254455at2759"/>
<comment type="caution">
    <text evidence="9">The sequence shown here is derived from an EMBL/GenBank/DDBJ whole genome shotgun (WGS) entry which is preliminary data.</text>
</comment>
<feature type="compositionally biased region" description="Polar residues" evidence="7">
    <location>
        <begin position="338"/>
        <end position="351"/>
    </location>
</feature>
<keyword evidence="2" id="KW-0547">Nucleotide-binding</keyword>
<dbReference type="InterPro" id="IPR027417">
    <property type="entry name" value="P-loop_NTPase"/>
</dbReference>
<dbReference type="InterPro" id="IPR003959">
    <property type="entry name" value="ATPase_AAA_core"/>
</dbReference>
<dbReference type="InterPro" id="IPR041569">
    <property type="entry name" value="AAA_lid_3"/>
</dbReference>
<dbReference type="EMBL" id="LFYR01000798">
    <property type="protein sequence ID" value="KMZ68971.1"/>
    <property type="molecule type" value="Genomic_DNA"/>
</dbReference>
<evidence type="ECO:0000256" key="2">
    <source>
        <dbReference type="ARBA" id="ARBA00022741"/>
    </source>
</evidence>
<feature type="region of interest" description="Disordered" evidence="7">
    <location>
        <begin position="338"/>
        <end position="363"/>
    </location>
</feature>
<gene>
    <name evidence="9" type="ORF">ZOSMA_224G00080</name>
</gene>
<dbReference type="PANTHER" id="PTHR45644:SF56">
    <property type="entry name" value="AAA ATPASE, PUTATIVE (AFU_ORTHOLOGUE AFUA_2G12920)-RELATED"/>
    <property type="match status" value="1"/>
</dbReference>
<dbReference type="Pfam" id="PF24933">
    <property type="entry name" value="DUF7751"/>
    <property type="match status" value="1"/>
</dbReference>
<dbReference type="GO" id="GO:0005524">
    <property type="term" value="F:ATP binding"/>
    <property type="evidence" value="ECO:0007669"/>
    <property type="project" value="UniProtKB-KW"/>
</dbReference>
<dbReference type="OMA" id="WISHESI"/>
<dbReference type="InterPro" id="IPR056653">
    <property type="entry name" value="DUF7751"/>
</dbReference>
<dbReference type="PROSITE" id="PS00674">
    <property type="entry name" value="AAA"/>
    <property type="match status" value="1"/>
</dbReference>
<evidence type="ECO:0000259" key="8">
    <source>
        <dbReference type="SMART" id="SM00382"/>
    </source>
</evidence>
<protein>
    <submittedName>
        <fullName evidence="9">Putative ATPase</fullName>
    </submittedName>
</protein>
<feature type="compositionally biased region" description="Acidic residues" evidence="7">
    <location>
        <begin position="266"/>
        <end position="304"/>
    </location>
</feature>
<feature type="domain" description="AAA+ ATPase" evidence="8">
    <location>
        <begin position="729"/>
        <end position="866"/>
    </location>
</feature>
<keyword evidence="3" id="KW-1000">Mitochondrion outer membrane</keyword>
<dbReference type="STRING" id="29655.A0A0K9PJ40"/>
<evidence type="ECO:0000313" key="9">
    <source>
        <dbReference type="EMBL" id="KMZ68971.1"/>
    </source>
</evidence>
<feature type="compositionally biased region" description="Basic and acidic residues" evidence="7">
    <location>
        <begin position="352"/>
        <end position="363"/>
    </location>
</feature>
<evidence type="ECO:0000313" key="10">
    <source>
        <dbReference type="Proteomes" id="UP000036987"/>
    </source>
</evidence>
<accession>A0A0K9PJ40</accession>
<dbReference type="GO" id="GO:0005741">
    <property type="term" value="C:mitochondrial outer membrane"/>
    <property type="evidence" value="ECO:0000318"/>
    <property type="project" value="GO_Central"/>
</dbReference>
<dbReference type="InterPro" id="IPR051701">
    <property type="entry name" value="Mito_OM_Translocase_MSP1"/>
</dbReference>
<sequence>MHIRRLKFKTFNFDAVLGLKQRPTRPEKVVRGYFQRRSKELCSYIYPFSIPVYSQLFIGQTKRSGIDRGSRSLLTTRFYSSDRDEGNENYGKHFSVENSSSGNEGGIQRGKKLTGVLHCEEHARLGEQDQKDWLNKGIFSFDNQKDDVKFLTKREKFKVELLKNVIPWEKIPISWDTFPYLISEHTKNFLVESTSSHLKHKKFASTYGARLNSSSGRILLQGIPGTELYWERMVKALARDLQVPLLVLDRSILTQFASCFSHDSESDADDDNLESEEESESCSDAEEDTSNEGENDEVGSDENGVDVRSSSVAFKQLAPHLEEYGIKVTGDLESGNVSVNVKSSTENSTQQPDDRPFRKGDRVKYNGDSTCIDAGGRSLASGHRGEVYDINGDKVAVILDNVEKVFQEEVKNNDEKPYIWIDIQNIVHDLDIEAQEWYIATEALREILPSLGSIIIYFSDTPQMPGAVKKSNYKDFLQKLEEIFDKLEEPIVLICGKNNEETGSKEINKSMTLSDICQLGQMPTPLHQLTEGFRRNKLPRKDGFHKFFNNILPVNLPKEEDALGTFHKQLEEDRRIIISRNNLVELHRVLVENELSCLELSFVETNGMILTKEKAEQVVGWARNHYLSSCIIPFIKDDRLFLPRKSLEIGLSRLKELELISNKPLKNMKIIAKDDYEKNFISSVVLANETGVRFKDIGALEDVKMTLNELVTLPMRRPELFSRGNLLQPCKGILLFGPPGTGKTLLAKALAAEAGANFISVTGSILTSKWFGDAEKLTKALFSFASRLAPVIIFVDEVDSLLGARGGSHEHEATRRMRNEFMAAWDGLRSKENQRILVLGATNRPFDLDDAVIRRLPRRIYVDLPDAKNRTKILKIFLAEECIESCFKFDELSKETEGYSGSDLKNLCIAAAYRPIQELLNEEKREGEIKIAPSLRPLNLNDFLEAKFKVGASVAYDATSMNELRKWNERYGEGGSRKRSPFGFDGAQYC</sequence>
<feature type="region of interest" description="Disordered" evidence="7">
    <location>
        <begin position="262"/>
        <end position="305"/>
    </location>
</feature>
<keyword evidence="10" id="KW-1185">Reference proteome</keyword>
<dbReference type="PANTHER" id="PTHR45644">
    <property type="entry name" value="AAA ATPASE, PUTATIVE (AFU_ORTHOLOGUE AFUA_2G12920)-RELATED-RELATED"/>
    <property type="match status" value="1"/>
</dbReference>
<keyword evidence="6" id="KW-0496">Mitochondrion</keyword>
<evidence type="ECO:0000256" key="4">
    <source>
        <dbReference type="ARBA" id="ARBA00022840"/>
    </source>
</evidence>
<keyword evidence="3" id="KW-0472">Membrane</keyword>
<keyword evidence="5" id="KW-0175">Coiled coil</keyword>